<evidence type="ECO:0000259" key="3">
    <source>
        <dbReference type="Pfam" id="PF02514"/>
    </source>
</evidence>
<sequence>MHLLAAQAGAIQQEGEAIDLNQSPGEIVFGTSADSELAMLAAATDRAGYKGLRLANLLKLSHNLSVDLWLDQTVRHARLIVLRLIGGPAYWQYGVDEIYALSMRENIPLVLLSHDAVPDPVLRSRSTIAPEDWDRLLTLFVAGGPENADTLLAAFQLLATPALPTRGREPVLHDLRAQPFSRFGYWHPATGMTDADTLRAPTSPSPLWGGNKGGGEPQARSSSPTPLPSSPARGEVPTVIVEPASHQQLDRNTSPLAGEDGRGVSQTHRPHVPILFYRAALEGAGTGTLTALIAALEAQDLYPVPLVVSTLKEPSCVRFIKAALAEFPPAAILNLTGFALGLDNLDPAQNPFADTDAPVIQLVQSGRSREQWTADYQGLSAKDLAMLVVLPELDGRIGGLIVGHKESSVWHDATQCALSSYSPDPEGIARAATLAANYARLRVTPNPEKRIALVLANYPIRDGRLANGVGYDAPESTIEILKAMEAAGYDLAPTSPSPLWGGNKGGGEPQPPNPLPIPDSAALIAALQSGPTNAAPSRGDGIPFPLSRYRALFSALPEKIQVEVTARWGDPSADPFVRGENFHLPALTLGNVAILLQPSRGYGGDETLNFHDPDLVPPHAYLAAYLWLRHEFSAHALIHNGKHGNLEWLPGKGAALDAASYPDALWGQIPHLYPFIVNDPGEGTQAKRRTGATIIDHLTPPLTRAETYGPLKDLEALLDEYYAALGLDRRRLDDLRKRILDFTRDARLDRDLGLPEDENEALKSIDNFLCDLKEAQIRDGLHVFGRSPQGGMARDLIVALARVPRGDNSPADASLIRALADDLKLGFDPLTARLGEPWSGPLIFVEEPFIVPAKLRRVGDVVEALEAIAAQLVEGIPAPAEWTATKAVLDTIDTIIRPRLAASGPNEIKALLAGLDGKHVPPGPSGAPSRGRLDTLPTGRNFYSVDNRAVPTPTAWELGRKSAENLIRRHFQDQGIYLRSIALSVWGTANMRTGGDDIAQAMALIGAKPQWDPSSLRISGYEIIPLAKLGRPRVDVTLRISGLFRDAFPQQIALFDRAIRAIGALDEPEEDNPIAARMRTDALGLMAEGASEAEAALRAGHRIFGSKPGTYGAGLNAMIDSGQWQTKADLAKTFIDWGQYAFGSQAAGLPERARFAARLSDIDAVVHNQDNREHDLLDSDDYYQFEGGLAAASETLTGRQPAAYHLDHSRPENPVARTLEEEISRVMRSRVVNPKWIGGMQRHGYKGAFEIIATVDFMFAFAATTGAVKTHHFDLAFEAYVENDAVREFLQSANAFGYDELLDKFREAVTRGLWTPRSNSAYAFLETGA</sequence>
<evidence type="ECO:0000256" key="1">
    <source>
        <dbReference type="NCBIfam" id="TIGR02257"/>
    </source>
</evidence>
<dbReference type="GO" id="GO:0009236">
    <property type="term" value="P:cobalamin biosynthetic process"/>
    <property type="evidence" value="ECO:0007669"/>
    <property type="project" value="UniProtKB-UniRule"/>
</dbReference>
<feature type="region of interest" description="Disordered" evidence="2">
    <location>
        <begin position="194"/>
        <end position="266"/>
    </location>
</feature>
<dbReference type="EMBL" id="CP041690">
    <property type="protein sequence ID" value="QEE19018.1"/>
    <property type="molecule type" value="Genomic_DNA"/>
</dbReference>
<feature type="domain" description="CobN/magnesium chelatase" evidence="3">
    <location>
        <begin position="240"/>
        <end position="1319"/>
    </location>
</feature>
<evidence type="ECO:0000256" key="2">
    <source>
        <dbReference type="SAM" id="MobiDB-lite"/>
    </source>
</evidence>
<dbReference type="CDD" id="cd10150">
    <property type="entry name" value="CobN_like"/>
    <property type="match status" value="1"/>
</dbReference>
<keyword evidence="5" id="KW-1185">Reference proteome</keyword>
<dbReference type="EC" id="6.6.1.2" evidence="1"/>
<feature type="compositionally biased region" description="Polar residues" evidence="2">
    <location>
        <begin position="245"/>
        <end position="255"/>
    </location>
</feature>
<evidence type="ECO:0000313" key="5">
    <source>
        <dbReference type="Proteomes" id="UP000321062"/>
    </source>
</evidence>
<protein>
    <recommendedName>
        <fullName evidence="1">Cobaltochelatase subunit CobN</fullName>
        <ecNumber evidence="1">6.6.1.2</ecNumber>
    </recommendedName>
</protein>
<dbReference type="InterPro" id="IPR003672">
    <property type="entry name" value="CobN/Mg_chltase"/>
</dbReference>
<dbReference type="PANTHER" id="PTHR44119">
    <property type="entry name" value="MAGNESIUM-CHELATASE SUBUNIT CHLH, CHLOROPLASTIC"/>
    <property type="match status" value="1"/>
</dbReference>
<dbReference type="Proteomes" id="UP000321062">
    <property type="component" value="Chromosome"/>
</dbReference>
<gene>
    <name evidence="4" type="primary">cobN</name>
    <name evidence="4" type="ORF">FNA67_01975</name>
</gene>
<evidence type="ECO:0000313" key="4">
    <source>
        <dbReference type="EMBL" id="QEE19018.1"/>
    </source>
</evidence>
<dbReference type="OrthoDB" id="9757976at2"/>
<feature type="region of interest" description="Disordered" evidence="2">
    <location>
        <begin position="495"/>
        <end position="518"/>
    </location>
</feature>
<proteinExistence type="predicted"/>
<dbReference type="GO" id="GO:0051116">
    <property type="term" value="F:cobaltochelatase activity"/>
    <property type="evidence" value="ECO:0007669"/>
    <property type="project" value="UniProtKB-UniRule"/>
</dbReference>
<organism evidence="4 5">
    <name type="scientific">Paradevosia tibetensis</name>
    <dbReference type="NCBI Taxonomy" id="1447062"/>
    <lineage>
        <taxon>Bacteria</taxon>
        <taxon>Pseudomonadati</taxon>
        <taxon>Pseudomonadota</taxon>
        <taxon>Alphaproteobacteria</taxon>
        <taxon>Hyphomicrobiales</taxon>
        <taxon>Devosiaceae</taxon>
        <taxon>Paradevosia</taxon>
    </lineage>
</organism>
<dbReference type="KEGG" id="yti:FNA67_01975"/>
<dbReference type="PANTHER" id="PTHR44119:SF4">
    <property type="entry name" value="AEROBIC COBALTOCHELATASE SUBUNIT COBN"/>
    <property type="match status" value="1"/>
</dbReference>
<reference evidence="4 5" key="1">
    <citation type="journal article" date="2015" name="Int. J. Syst. Evol. Microbiol.">
        <title>Youhaiella tibetensis gen. nov., sp. nov., isolated from subsurface sediment.</title>
        <authorList>
            <person name="Wang Y.X."/>
            <person name="Huang F.Q."/>
            <person name="Nogi Y."/>
            <person name="Pang S.J."/>
            <person name="Wang P.K."/>
            <person name="Lv J."/>
        </authorList>
    </citation>
    <scope>NUCLEOTIDE SEQUENCE [LARGE SCALE GENOMIC DNA]</scope>
    <source>
        <strain evidence="5">fig4</strain>
    </source>
</reference>
<dbReference type="RefSeq" id="WP_147654873.1">
    <property type="nucleotide sequence ID" value="NZ_BMFM01000001.1"/>
</dbReference>
<dbReference type="InterPro" id="IPR011953">
    <property type="entry name" value="Cobalto_CobN"/>
</dbReference>
<accession>A0A5B9DKW4</accession>
<dbReference type="Pfam" id="PF02514">
    <property type="entry name" value="CobN-Mg_chel"/>
    <property type="match status" value="1"/>
</dbReference>
<keyword evidence="4" id="KW-0436">Ligase</keyword>
<dbReference type="NCBIfam" id="TIGR02257">
    <property type="entry name" value="cobalto_cobN"/>
    <property type="match status" value="1"/>
</dbReference>
<name>A0A5B9DKW4_9HYPH</name>